<accession>A0A1R3J5L2</accession>
<organism evidence="2 3">
    <name type="scientific">Corchorus olitorius</name>
    <dbReference type="NCBI Taxonomy" id="93759"/>
    <lineage>
        <taxon>Eukaryota</taxon>
        <taxon>Viridiplantae</taxon>
        <taxon>Streptophyta</taxon>
        <taxon>Embryophyta</taxon>
        <taxon>Tracheophyta</taxon>
        <taxon>Spermatophyta</taxon>
        <taxon>Magnoliopsida</taxon>
        <taxon>eudicotyledons</taxon>
        <taxon>Gunneridae</taxon>
        <taxon>Pentapetalae</taxon>
        <taxon>rosids</taxon>
        <taxon>malvids</taxon>
        <taxon>Malvales</taxon>
        <taxon>Malvaceae</taxon>
        <taxon>Grewioideae</taxon>
        <taxon>Apeibeae</taxon>
        <taxon>Corchorus</taxon>
    </lineage>
</organism>
<feature type="compositionally biased region" description="Basic residues" evidence="1">
    <location>
        <begin position="37"/>
        <end position="47"/>
    </location>
</feature>
<evidence type="ECO:0000256" key="1">
    <source>
        <dbReference type="SAM" id="MobiDB-lite"/>
    </source>
</evidence>
<evidence type="ECO:0000313" key="2">
    <source>
        <dbReference type="EMBL" id="OMO90145.1"/>
    </source>
</evidence>
<protein>
    <submittedName>
        <fullName evidence="2">Uncharacterized protein</fullName>
    </submittedName>
</protein>
<feature type="region of interest" description="Disordered" evidence="1">
    <location>
        <begin position="27"/>
        <end position="47"/>
    </location>
</feature>
<dbReference type="AlphaFoldDB" id="A0A1R3J5L2"/>
<reference evidence="3" key="1">
    <citation type="submission" date="2013-09" db="EMBL/GenBank/DDBJ databases">
        <title>Corchorus olitorius genome sequencing.</title>
        <authorList>
            <person name="Alam M."/>
            <person name="Haque M.S."/>
            <person name="Islam M.S."/>
            <person name="Emdad E.M."/>
            <person name="Islam M.M."/>
            <person name="Ahmed B."/>
            <person name="Halim A."/>
            <person name="Hossen Q.M.M."/>
            <person name="Hossain M.Z."/>
            <person name="Ahmed R."/>
            <person name="Khan M.M."/>
            <person name="Islam R."/>
            <person name="Rashid M.M."/>
            <person name="Khan S.A."/>
            <person name="Rahman M.S."/>
            <person name="Alam M."/>
            <person name="Yahiya A.S."/>
            <person name="Khan M.S."/>
            <person name="Azam M.S."/>
            <person name="Haque T."/>
            <person name="Lashkar M.Z.H."/>
            <person name="Akhand A.I."/>
            <person name="Morshed G."/>
            <person name="Roy S."/>
            <person name="Uddin K.S."/>
            <person name="Rabeya T."/>
            <person name="Hossain A.S."/>
            <person name="Chowdhury A."/>
            <person name="Snigdha A.R."/>
            <person name="Mortoza M.S."/>
            <person name="Matin S.A."/>
            <person name="Hoque S.M.E."/>
            <person name="Islam M.K."/>
            <person name="Roy D.K."/>
            <person name="Haider R."/>
            <person name="Moosa M.M."/>
            <person name="Elias S.M."/>
            <person name="Hasan A.M."/>
            <person name="Jahan S."/>
            <person name="Shafiuddin M."/>
            <person name="Mahmood N."/>
            <person name="Shommy N.S."/>
        </authorList>
    </citation>
    <scope>NUCLEOTIDE SEQUENCE [LARGE SCALE GENOMIC DNA]</scope>
    <source>
        <strain evidence="3">cv. O-4</strain>
    </source>
</reference>
<proteinExistence type="predicted"/>
<evidence type="ECO:0000313" key="3">
    <source>
        <dbReference type="Proteomes" id="UP000187203"/>
    </source>
</evidence>
<comment type="caution">
    <text evidence="2">The sequence shown here is derived from an EMBL/GenBank/DDBJ whole genome shotgun (WGS) entry which is preliminary data.</text>
</comment>
<dbReference type="Proteomes" id="UP000187203">
    <property type="component" value="Unassembled WGS sequence"/>
</dbReference>
<keyword evidence="3" id="KW-1185">Reference proteome</keyword>
<dbReference type="EMBL" id="AWUE01016593">
    <property type="protein sequence ID" value="OMO90145.1"/>
    <property type="molecule type" value="Genomic_DNA"/>
</dbReference>
<name>A0A1R3J5L2_9ROSI</name>
<sequence length="47" mass="5669">MAKKSWFNLVKRLFLFETLTKTDKLHHHQLQETGQKLKQRKSRGSML</sequence>
<gene>
    <name evidence="2" type="ORF">COLO4_19339</name>
</gene>